<dbReference type="Pfam" id="PF00825">
    <property type="entry name" value="Ribonuclease_P"/>
    <property type="match status" value="1"/>
</dbReference>
<evidence type="ECO:0000313" key="9">
    <source>
        <dbReference type="Proteomes" id="UP000013167"/>
    </source>
</evidence>
<keyword evidence="9" id="KW-1185">Reference proteome</keyword>
<comment type="similarity">
    <text evidence="6">Belongs to the RnpA family.</text>
</comment>
<dbReference type="PANTHER" id="PTHR33992">
    <property type="entry name" value="RIBONUCLEASE P PROTEIN COMPONENT"/>
    <property type="match status" value="1"/>
</dbReference>
<evidence type="ECO:0000256" key="6">
    <source>
        <dbReference type="HAMAP-Rule" id="MF_00227"/>
    </source>
</evidence>
<keyword evidence="4 6" id="KW-0378">Hydrolase</keyword>
<dbReference type="Gene3D" id="3.30.230.10">
    <property type="match status" value="1"/>
</dbReference>
<evidence type="ECO:0000313" key="8">
    <source>
        <dbReference type="EMBL" id="CCH70043.1"/>
    </source>
</evidence>
<dbReference type="GO" id="GO:0042781">
    <property type="term" value="F:3'-tRNA processing endoribonuclease activity"/>
    <property type="evidence" value="ECO:0007669"/>
    <property type="project" value="TreeGrafter"/>
</dbReference>
<organism evidence="8 9">
    <name type="scientific">Phycicoccus elongatus Lp2</name>
    <dbReference type="NCBI Taxonomy" id="1193181"/>
    <lineage>
        <taxon>Bacteria</taxon>
        <taxon>Bacillati</taxon>
        <taxon>Actinomycetota</taxon>
        <taxon>Actinomycetes</taxon>
        <taxon>Micrococcales</taxon>
        <taxon>Intrasporangiaceae</taxon>
        <taxon>Phycicoccus</taxon>
    </lineage>
</organism>
<comment type="catalytic activity">
    <reaction evidence="6">
        <text>Endonucleolytic cleavage of RNA, removing 5'-extranucleotides from tRNA precursor.</text>
        <dbReference type="EC" id="3.1.26.5"/>
    </reaction>
</comment>
<dbReference type="HAMAP" id="MF_00227">
    <property type="entry name" value="RNase_P"/>
    <property type="match status" value="1"/>
</dbReference>
<comment type="function">
    <text evidence="6">RNaseP catalyzes the removal of the 5'-leader sequence from pre-tRNA to produce the mature 5'-terminus. It can also cleave other RNA substrates such as 4.5S RNA. The protein component plays an auxiliary but essential role in vivo by binding to the 5'-leader sequence and broadening the substrate specificity of the ribozyme.</text>
</comment>
<keyword evidence="3 6" id="KW-0255">Endonuclease</keyword>
<dbReference type="EMBL" id="CAIZ01000118">
    <property type="protein sequence ID" value="CCH70043.1"/>
    <property type="molecule type" value="Genomic_DNA"/>
</dbReference>
<dbReference type="STRING" id="1193181.BN10_490013"/>
<dbReference type="InterPro" id="IPR014721">
    <property type="entry name" value="Ribsml_uS5_D2-typ_fold_subgr"/>
</dbReference>
<reference evidence="8 9" key="1">
    <citation type="journal article" date="2013" name="ISME J.">
        <title>A metabolic model for members of the genus Tetrasphaera involved in enhanced biological phosphorus removal.</title>
        <authorList>
            <person name="Kristiansen R."/>
            <person name="Nguyen H.T.T."/>
            <person name="Saunders A.M."/>
            <person name="Nielsen J.L."/>
            <person name="Wimmer R."/>
            <person name="Le V.Q."/>
            <person name="McIlroy S.J."/>
            <person name="Petrovski S."/>
            <person name="Seviour R.J."/>
            <person name="Calteau A."/>
            <person name="Nielsen K.L."/>
            <person name="Nielsen P.H."/>
        </authorList>
    </citation>
    <scope>NUCLEOTIDE SEQUENCE [LARGE SCALE GENOMIC DNA]</scope>
    <source>
        <strain evidence="8 9">Lp2</strain>
    </source>
</reference>
<dbReference type="GO" id="GO:0004526">
    <property type="term" value="F:ribonuclease P activity"/>
    <property type="evidence" value="ECO:0007669"/>
    <property type="project" value="UniProtKB-UniRule"/>
</dbReference>
<dbReference type="InterPro" id="IPR020568">
    <property type="entry name" value="Ribosomal_Su5_D2-typ_SF"/>
</dbReference>
<evidence type="ECO:0000256" key="3">
    <source>
        <dbReference type="ARBA" id="ARBA00022759"/>
    </source>
</evidence>
<dbReference type="GO" id="GO:0030677">
    <property type="term" value="C:ribonuclease P complex"/>
    <property type="evidence" value="ECO:0007669"/>
    <property type="project" value="TreeGrafter"/>
</dbReference>
<proteinExistence type="inferred from homology"/>
<dbReference type="OrthoDB" id="196964at2"/>
<dbReference type="InterPro" id="IPR000100">
    <property type="entry name" value="RNase_P"/>
</dbReference>
<dbReference type="GO" id="GO:0000049">
    <property type="term" value="F:tRNA binding"/>
    <property type="evidence" value="ECO:0007669"/>
    <property type="project" value="UniProtKB-UniRule"/>
</dbReference>
<protein>
    <recommendedName>
        <fullName evidence="6 7">Ribonuclease P protein component</fullName>
        <shortName evidence="6">RNase P protein</shortName>
        <shortName evidence="6">RNaseP protein</shortName>
        <ecNumber evidence="6 7">3.1.26.5</ecNumber>
    </recommendedName>
    <alternativeName>
        <fullName evidence="6">Protein C5</fullName>
    </alternativeName>
</protein>
<name>N0DZG3_9MICO</name>
<evidence type="ECO:0000256" key="4">
    <source>
        <dbReference type="ARBA" id="ARBA00022801"/>
    </source>
</evidence>
<keyword evidence="1 6" id="KW-0819">tRNA processing</keyword>
<dbReference type="NCBIfam" id="TIGR00188">
    <property type="entry name" value="rnpA"/>
    <property type="match status" value="1"/>
</dbReference>
<dbReference type="Proteomes" id="UP000013167">
    <property type="component" value="Unassembled WGS sequence"/>
</dbReference>
<gene>
    <name evidence="6 8" type="primary">rnpA</name>
    <name evidence="8" type="ORF">BN10_490013</name>
</gene>
<evidence type="ECO:0000256" key="2">
    <source>
        <dbReference type="ARBA" id="ARBA00022722"/>
    </source>
</evidence>
<keyword evidence="5 6" id="KW-0694">RNA-binding</keyword>
<accession>N0DZG3</accession>
<dbReference type="GO" id="GO:0001682">
    <property type="term" value="P:tRNA 5'-leader removal"/>
    <property type="evidence" value="ECO:0007669"/>
    <property type="project" value="UniProtKB-UniRule"/>
</dbReference>
<dbReference type="RefSeq" id="WP_010849919.1">
    <property type="nucleotide sequence ID" value="NZ_HF570956.1"/>
</dbReference>
<comment type="caution">
    <text evidence="8">The sequence shown here is derived from an EMBL/GenBank/DDBJ whole genome shotgun (WGS) entry which is preliminary data.</text>
</comment>
<dbReference type="PANTHER" id="PTHR33992:SF1">
    <property type="entry name" value="RIBONUCLEASE P PROTEIN COMPONENT"/>
    <property type="match status" value="1"/>
</dbReference>
<dbReference type="SUPFAM" id="SSF54211">
    <property type="entry name" value="Ribosomal protein S5 domain 2-like"/>
    <property type="match status" value="1"/>
</dbReference>
<evidence type="ECO:0000256" key="7">
    <source>
        <dbReference type="NCBIfam" id="TIGR00188"/>
    </source>
</evidence>
<evidence type="ECO:0000256" key="5">
    <source>
        <dbReference type="ARBA" id="ARBA00022884"/>
    </source>
</evidence>
<evidence type="ECO:0000256" key="1">
    <source>
        <dbReference type="ARBA" id="ARBA00022694"/>
    </source>
</evidence>
<keyword evidence="2 6" id="KW-0540">Nuclease</keyword>
<dbReference type="AlphaFoldDB" id="N0DZG3"/>
<dbReference type="eggNOG" id="COG0594">
    <property type="taxonomic scope" value="Bacteria"/>
</dbReference>
<sequence length="121" mass="13190">MLPARHRLRERADFASVLRGPGGARAGSSLLVVHAHRTDSRQGQPPRVGFVVSKAVGGAVVRNRTKRRLREIVRAELPSLPHGVDLVVRANPAAAEAPFTELQQTLKSLSHRVIRRLEASA</sequence>
<comment type="subunit">
    <text evidence="6">Consists of a catalytic RNA component (M1 or rnpB) and a protein subunit.</text>
</comment>
<dbReference type="EC" id="3.1.26.5" evidence="6 7"/>
<dbReference type="HOGENOM" id="CLU_117179_4_1_11"/>